<gene>
    <name evidence="2" type="ORF">BGZ65_008977</name>
</gene>
<dbReference type="AlphaFoldDB" id="A0A9P6LVS8"/>
<comment type="caution">
    <text evidence="2">The sequence shown here is derived from an EMBL/GenBank/DDBJ whole genome shotgun (WGS) entry which is preliminary data.</text>
</comment>
<dbReference type="Proteomes" id="UP000749646">
    <property type="component" value="Unassembled WGS sequence"/>
</dbReference>
<evidence type="ECO:0000313" key="3">
    <source>
        <dbReference type="Proteomes" id="UP000749646"/>
    </source>
</evidence>
<feature type="compositionally biased region" description="Basic and acidic residues" evidence="1">
    <location>
        <begin position="8"/>
        <end position="18"/>
    </location>
</feature>
<feature type="region of interest" description="Disordered" evidence="1">
    <location>
        <begin position="1"/>
        <end position="32"/>
    </location>
</feature>
<reference evidence="2" key="1">
    <citation type="journal article" date="2020" name="Fungal Divers.">
        <title>Resolving the Mortierellaceae phylogeny through synthesis of multi-gene phylogenetics and phylogenomics.</title>
        <authorList>
            <person name="Vandepol N."/>
            <person name="Liber J."/>
            <person name="Desiro A."/>
            <person name="Na H."/>
            <person name="Kennedy M."/>
            <person name="Barry K."/>
            <person name="Grigoriev I.V."/>
            <person name="Miller A.N."/>
            <person name="O'Donnell K."/>
            <person name="Stajich J.E."/>
            <person name="Bonito G."/>
        </authorList>
    </citation>
    <scope>NUCLEOTIDE SEQUENCE</scope>
    <source>
        <strain evidence="2">MES-2147</strain>
    </source>
</reference>
<evidence type="ECO:0000313" key="2">
    <source>
        <dbReference type="EMBL" id="KAF9947249.1"/>
    </source>
</evidence>
<organism evidence="2 3">
    <name type="scientific">Modicella reniformis</name>
    <dbReference type="NCBI Taxonomy" id="1440133"/>
    <lineage>
        <taxon>Eukaryota</taxon>
        <taxon>Fungi</taxon>
        <taxon>Fungi incertae sedis</taxon>
        <taxon>Mucoromycota</taxon>
        <taxon>Mortierellomycotina</taxon>
        <taxon>Mortierellomycetes</taxon>
        <taxon>Mortierellales</taxon>
        <taxon>Mortierellaceae</taxon>
        <taxon>Modicella</taxon>
    </lineage>
</organism>
<proteinExistence type="predicted"/>
<feature type="non-terminal residue" evidence="2">
    <location>
        <position position="1"/>
    </location>
</feature>
<keyword evidence="3" id="KW-1185">Reference proteome</keyword>
<evidence type="ECO:0000256" key="1">
    <source>
        <dbReference type="SAM" id="MobiDB-lite"/>
    </source>
</evidence>
<sequence>KGYRKSHQHIDPPVKPDPDDGPESIVREVHRSDEVRGDDPLDLILDKTHGFTVVRILMTCFLDGIGDLSKDIKKSKKSEAKGRRAETANAKQAQELARWIYAELVGLRA</sequence>
<name>A0A9P6LVS8_9FUNG</name>
<protein>
    <submittedName>
        <fullName evidence="2">Uncharacterized protein</fullName>
    </submittedName>
</protein>
<dbReference type="EMBL" id="JAAAHW010007605">
    <property type="protein sequence ID" value="KAF9947249.1"/>
    <property type="molecule type" value="Genomic_DNA"/>
</dbReference>
<feature type="non-terminal residue" evidence="2">
    <location>
        <position position="109"/>
    </location>
</feature>
<accession>A0A9P6LVS8</accession>